<accession>A0A2U2XGY1</accession>
<evidence type="ECO:0000256" key="3">
    <source>
        <dbReference type="ARBA" id="ARBA00022448"/>
    </source>
</evidence>
<organism evidence="9 10">
    <name type="scientific">Brumimicrobium oceani</name>
    <dbReference type="NCBI Taxonomy" id="2100725"/>
    <lineage>
        <taxon>Bacteria</taxon>
        <taxon>Pseudomonadati</taxon>
        <taxon>Bacteroidota</taxon>
        <taxon>Flavobacteriia</taxon>
        <taxon>Flavobacteriales</taxon>
        <taxon>Crocinitomicaceae</taxon>
        <taxon>Brumimicrobium</taxon>
    </lineage>
</organism>
<dbReference type="EMBL" id="QFRJ01000001">
    <property type="protein sequence ID" value="PWH87058.1"/>
    <property type="molecule type" value="Genomic_DNA"/>
</dbReference>
<evidence type="ECO:0000256" key="6">
    <source>
        <dbReference type="ARBA" id="ARBA00022989"/>
    </source>
</evidence>
<evidence type="ECO:0000256" key="2">
    <source>
        <dbReference type="ARBA" id="ARBA00009773"/>
    </source>
</evidence>
<evidence type="ECO:0000256" key="7">
    <source>
        <dbReference type="ARBA" id="ARBA00023136"/>
    </source>
</evidence>
<protein>
    <recommendedName>
        <fullName evidence="11">AI-2E family transporter</fullName>
    </recommendedName>
</protein>
<feature type="transmembrane region" description="Helical" evidence="8">
    <location>
        <begin position="301"/>
        <end position="332"/>
    </location>
</feature>
<evidence type="ECO:0000256" key="5">
    <source>
        <dbReference type="ARBA" id="ARBA00022692"/>
    </source>
</evidence>
<name>A0A2U2XGY1_9FLAO</name>
<comment type="similarity">
    <text evidence="2">Belongs to the autoinducer-2 exporter (AI-2E) (TC 2.A.86) family.</text>
</comment>
<keyword evidence="7 8" id="KW-0472">Membrane</keyword>
<keyword evidence="3" id="KW-0813">Transport</keyword>
<reference evidence="9 10" key="2">
    <citation type="submission" date="2018-05" db="EMBL/GenBank/DDBJ databases">
        <authorList>
            <person name="Lanie J.A."/>
            <person name="Ng W.-L."/>
            <person name="Kazmierczak K.M."/>
            <person name="Andrzejewski T.M."/>
            <person name="Davidsen T.M."/>
            <person name="Wayne K.J."/>
            <person name="Tettelin H."/>
            <person name="Glass J.I."/>
            <person name="Rusch D."/>
            <person name="Podicherti R."/>
            <person name="Tsui H.-C.T."/>
            <person name="Winkler M.E."/>
        </authorList>
    </citation>
    <scope>NUCLEOTIDE SEQUENCE [LARGE SCALE GENOMIC DNA]</scope>
    <source>
        <strain evidence="9 10">C305</strain>
    </source>
</reference>
<evidence type="ECO:0000256" key="1">
    <source>
        <dbReference type="ARBA" id="ARBA00004651"/>
    </source>
</evidence>
<reference evidence="9 10" key="1">
    <citation type="submission" date="2018-05" db="EMBL/GenBank/DDBJ databases">
        <title>Brumimicrobium oceani sp. nov., isolated from coastal sediment.</title>
        <authorList>
            <person name="Kou Y."/>
        </authorList>
    </citation>
    <scope>NUCLEOTIDE SEQUENCE [LARGE SCALE GENOMIC DNA]</scope>
    <source>
        <strain evidence="9 10">C305</strain>
    </source>
</reference>
<evidence type="ECO:0000313" key="10">
    <source>
        <dbReference type="Proteomes" id="UP000245370"/>
    </source>
</evidence>
<feature type="transmembrane region" description="Helical" evidence="8">
    <location>
        <begin position="206"/>
        <end position="230"/>
    </location>
</feature>
<keyword evidence="5 8" id="KW-0812">Transmembrane</keyword>
<dbReference type="OrthoDB" id="9793390at2"/>
<dbReference type="AlphaFoldDB" id="A0A2U2XGY1"/>
<dbReference type="RefSeq" id="WP_109358136.1">
    <property type="nucleotide sequence ID" value="NZ_QFRJ01000001.1"/>
</dbReference>
<evidence type="ECO:0000256" key="8">
    <source>
        <dbReference type="SAM" id="Phobius"/>
    </source>
</evidence>
<dbReference type="GO" id="GO:0005886">
    <property type="term" value="C:plasma membrane"/>
    <property type="evidence" value="ECO:0007669"/>
    <property type="project" value="UniProtKB-SubCell"/>
</dbReference>
<feature type="transmembrane region" description="Helical" evidence="8">
    <location>
        <begin position="242"/>
        <end position="260"/>
    </location>
</feature>
<feature type="transmembrane region" description="Helical" evidence="8">
    <location>
        <begin position="34"/>
        <end position="51"/>
    </location>
</feature>
<feature type="transmembrane region" description="Helical" evidence="8">
    <location>
        <begin position="265"/>
        <end position="281"/>
    </location>
</feature>
<keyword evidence="10" id="KW-1185">Reference proteome</keyword>
<dbReference type="PANTHER" id="PTHR21716:SF53">
    <property type="entry name" value="PERMEASE PERM-RELATED"/>
    <property type="match status" value="1"/>
</dbReference>
<sequence length="350" mass="39089">MKKNQSLDKIAKIFFIIIFIVLALYFFTSVLMPIIFSAIASLILLPIVKFFERIGVNKALSVLLTVFITIVLTSGIIFVLIFQSQAIVTELPKMMNENENFLNLDSNDLSASKISEMISIEKETLQEYLSAIKGGLISFLESGYKGLSNMLMFLVTCPVYIFFMLLYRNNVYRFVKESQRKSKGNSDSDEVIDDVKHNLYQYIKGMLIVMLVVGTLTYLGLLLLGIKYALFLGILTALLTPLPYIGVIISASIPIILAILTKDSAWYIFGVVAVFAFVQFLEGNVITPKIMGSNVNINPLMIILSLVIFGAISGLLGMVLTVPILAVIKVIVDHSPNLKHWQFLMEDKKS</sequence>
<feature type="transmembrane region" description="Helical" evidence="8">
    <location>
        <begin position="63"/>
        <end position="88"/>
    </location>
</feature>
<dbReference type="PANTHER" id="PTHR21716">
    <property type="entry name" value="TRANSMEMBRANE PROTEIN"/>
    <property type="match status" value="1"/>
</dbReference>
<evidence type="ECO:0000313" key="9">
    <source>
        <dbReference type="EMBL" id="PWH87058.1"/>
    </source>
</evidence>
<dbReference type="Pfam" id="PF01594">
    <property type="entry name" value="AI-2E_transport"/>
    <property type="match status" value="1"/>
</dbReference>
<evidence type="ECO:0000256" key="4">
    <source>
        <dbReference type="ARBA" id="ARBA00022475"/>
    </source>
</evidence>
<proteinExistence type="inferred from homology"/>
<feature type="transmembrane region" description="Helical" evidence="8">
    <location>
        <begin position="147"/>
        <end position="167"/>
    </location>
</feature>
<dbReference type="InterPro" id="IPR002549">
    <property type="entry name" value="AI-2E-like"/>
</dbReference>
<evidence type="ECO:0008006" key="11">
    <source>
        <dbReference type="Google" id="ProtNLM"/>
    </source>
</evidence>
<feature type="transmembrane region" description="Helical" evidence="8">
    <location>
        <begin position="12"/>
        <end position="28"/>
    </location>
</feature>
<keyword evidence="4" id="KW-1003">Cell membrane</keyword>
<comment type="caution">
    <text evidence="9">The sequence shown here is derived from an EMBL/GenBank/DDBJ whole genome shotgun (WGS) entry which is preliminary data.</text>
</comment>
<dbReference type="GO" id="GO:0055085">
    <property type="term" value="P:transmembrane transport"/>
    <property type="evidence" value="ECO:0007669"/>
    <property type="project" value="TreeGrafter"/>
</dbReference>
<comment type="subcellular location">
    <subcellularLocation>
        <location evidence="1">Cell membrane</location>
        <topology evidence="1">Multi-pass membrane protein</topology>
    </subcellularLocation>
</comment>
<keyword evidence="6 8" id="KW-1133">Transmembrane helix</keyword>
<gene>
    <name evidence="9" type="ORF">DIT68_02010</name>
</gene>
<dbReference type="Proteomes" id="UP000245370">
    <property type="component" value="Unassembled WGS sequence"/>
</dbReference>